<dbReference type="EMBL" id="GDKF01001503">
    <property type="protein sequence ID" value="JAT77119.1"/>
    <property type="molecule type" value="Transcribed_RNA"/>
</dbReference>
<name>A0A1D2AD20_AUXPR</name>
<evidence type="ECO:0000313" key="3">
    <source>
        <dbReference type="EMBL" id="JAT77119.1"/>
    </source>
</evidence>
<feature type="transmembrane region" description="Helical" evidence="2">
    <location>
        <begin position="156"/>
        <end position="177"/>
    </location>
</feature>
<sequence length="196" mass="21053">MPVTLQRACGPMSTCMGRPGPSMQAMHSSQAPCMLLSCSKRSPVSSYRSKRIPASPRPTRNPVATGATERESPDADEEGRANPETDSLSLLDTLVESIDPAQANPTPASGPTPKKTLAERLELAYNGEEGSELAALRKRQNARQQRMDEESGRSNLPLFAGLLLLFVLPALFILVAASQSGYLDHLANGWGARSSY</sequence>
<organism evidence="3">
    <name type="scientific">Auxenochlorella protothecoides</name>
    <name type="common">Green microalga</name>
    <name type="synonym">Chlorella protothecoides</name>
    <dbReference type="NCBI Taxonomy" id="3075"/>
    <lineage>
        <taxon>Eukaryota</taxon>
        <taxon>Viridiplantae</taxon>
        <taxon>Chlorophyta</taxon>
        <taxon>core chlorophytes</taxon>
        <taxon>Trebouxiophyceae</taxon>
        <taxon>Chlorellales</taxon>
        <taxon>Chlorellaceae</taxon>
        <taxon>Auxenochlorella</taxon>
    </lineage>
</organism>
<keyword evidence="2" id="KW-0812">Transmembrane</keyword>
<feature type="region of interest" description="Disordered" evidence="1">
    <location>
        <begin position="40"/>
        <end position="114"/>
    </location>
</feature>
<protein>
    <recommendedName>
        <fullName evidence="4">Transmembrane protein</fullName>
    </recommendedName>
</protein>
<keyword evidence="2" id="KW-1133">Transmembrane helix</keyword>
<feature type="compositionally biased region" description="Basic and acidic residues" evidence="1">
    <location>
        <begin position="68"/>
        <end position="83"/>
    </location>
</feature>
<gene>
    <name evidence="3" type="ORF">g.101021</name>
</gene>
<evidence type="ECO:0000256" key="1">
    <source>
        <dbReference type="SAM" id="MobiDB-lite"/>
    </source>
</evidence>
<evidence type="ECO:0008006" key="4">
    <source>
        <dbReference type="Google" id="ProtNLM"/>
    </source>
</evidence>
<dbReference type="AlphaFoldDB" id="A0A1D2AD20"/>
<evidence type="ECO:0000256" key="2">
    <source>
        <dbReference type="SAM" id="Phobius"/>
    </source>
</evidence>
<accession>A0A1D2AD20</accession>
<proteinExistence type="predicted"/>
<reference evidence="3" key="1">
    <citation type="submission" date="2015-08" db="EMBL/GenBank/DDBJ databases">
        <authorList>
            <person name="Babu N.S."/>
            <person name="Beckwith C.J."/>
            <person name="Beseler K.G."/>
            <person name="Brison A."/>
            <person name="Carone J.V."/>
            <person name="Caskin T.P."/>
            <person name="Diamond M."/>
            <person name="Durham M.E."/>
            <person name="Foxe J.M."/>
            <person name="Go M."/>
            <person name="Henderson B.A."/>
            <person name="Jones I.B."/>
            <person name="McGettigan J.A."/>
            <person name="Micheletti S.J."/>
            <person name="Nasrallah M.E."/>
            <person name="Ortiz D."/>
            <person name="Piller C.R."/>
            <person name="Privatt S.R."/>
            <person name="Schneider S.L."/>
            <person name="Sharp S."/>
            <person name="Smith T.C."/>
            <person name="Stanton J.D."/>
            <person name="Ullery H.E."/>
            <person name="Wilson R.J."/>
            <person name="Serrano M.G."/>
            <person name="Buck G."/>
            <person name="Lee V."/>
            <person name="Wang Y."/>
            <person name="Carvalho R."/>
            <person name="Voegtly L."/>
            <person name="Shi R."/>
            <person name="Duckworth R."/>
            <person name="Johnson A."/>
            <person name="Loviza R."/>
            <person name="Walstead R."/>
            <person name="Shah Z."/>
            <person name="Kiflezghi M."/>
            <person name="Wade K."/>
            <person name="Ball S.L."/>
            <person name="Bradley K.W."/>
            <person name="Asai D.J."/>
            <person name="Bowman C.A."/>
            <person name="Russell D.A."/>
            <person name="Pope W.H."/>
            <person name="Jacobs-Sera D."/>
            <person name="Hendrix R.W."/>
            <person name="Hatfull G.F."/>
        </authorList>
    </citation>
    <scope>NUCLEOTIDE SEQUENCE</scope>
</reference>
<keyword evidence="2" id="KW-0472">Membrane</keyword>